<dbReference type="GO" id="GO:0046872">
    <property type="term" value="F:metal ion binding"/>
    <property type="evidence" value="ECO:0007669"/>
    <property type="project" value="InterPro"/>
</dbReference>
<protein>
    <submittedName>
        <fullName evidence="7">2,3-bisphosphoglycerate-independent phosphoglycerate mutase, archaeal type</fullName>
        <ecNumber evidence="7">5.4.2.1</ecNumber>
    </submittedName>
</protein>
<dbReference type="Pfam" id="PF10143">
    <property type="entry name" value="PhosphMutase"/>
    <property type="match status" value="1"/>
</dbReference>
<comment type="function">
    <text evidence="2">Catalyzes the interconversion of 2-phosphoglycerate and 3-phosphoglycerate.</text>
</comment>
<dbReference type="EMBL" id="UOFX01000020">
    <property type="protein sequence ID" value="VAX06862.1"/>
    <property type="molecule type" value="Genomic_DNA"/>
</dbReference>
<dbReference type="NCBIfam" id="TIGR00306">
    <property type="entry name" value="apgM"/>
    <property type="match status" value="1"/>
</dbReference>
<gene>
    <name evidence="7" type="ORF">MNBD_GAMMA26-1946</name>
</gene>
<dbReference type="GO" id="GO:0004619">
    <property type="term" value="F:phosphoglycerate mutase activity"/>
    <property type="evidence" value="ECO:0007669"/>
    <property type="project" value="UniProtKB-EC"/>
</dbReference>
<dbReference type="AlphaFoldDB" id="A0A3B1ASY6"/>
<evidence type="ECO:0000256" key="5">
    <source>
        <dbReference type="ARBA" id="ARBA00023152"/>
    </source>
</evidence>
<keyword evidence="5" id="KW-0324">Glycolysis</keyword>
<dbReference type="EC" id="5.4.2.1" evidence="7"/>
<evidence type="ECO:0000256" key="3">
    <source>
        <dbReference type="ARBA" id="ARBA00004921"/>
    </source>
</evidence>
<evidence type="ECO:0000259" key="6">
    <source>
        <dbReference type="Pfam" id="PF01676"/>
    </source>
</evidence>
<proteinExistence type="inferred from homology"/>
<name>A0A3B1ASY6_9ZZZZ</name>
<comment type="similarity">
    <text evidence="4">Belongs to the BPG-independent phosphoglycerate mutase family. A-PGAM subfamily.</text>
</comment>
<evidence type="ECO:0000256" key="2">
    <source>
        <dbReference type="ARBA" id="ARBA00002315"/>
    </source>
</evidence>
<dbReference type="InterPro" id="IPR042253">
    <property type="entry name" value="Pglycerate_mutase_ApgM_sf"/>
</dbReference>
<dbReference type="InterPro" id="IPR017850">
    <property type="entry name" value="Alkaline_phosphatase_core_sf"/>
</dbReference>
<dbReference type="InterPro" id="IPR006124">
    <property type="entry name" value="Metalloenzyme"/>
</dbReference>
<comment type="catalytic activity">
    <reaction evidence="1">
        <text>(2R)-2-phosphoglycerate = (2R)-3-phosphoglycerate</text>
        <dbReference type="Rhea" id="RHEA:15901"/>
        <dbReference type="ChEBI" id="CHEBI:58272"/>
        <dbReference type="ChEBI" id="CHEBI:58289"/>
        <dbReference type="EC" id="5.4.2.12"/>
    </reaction>
</comment>
<dbReference type="GO" id="GO:0006096">
    <property type="term" value="P:glycolytic process"/>
    <property type="evidence" value="ECO:0007669"/>
    <property type="project" value="UniProtKB-KW"/>
</dbReference>
<evidence type="ECO:0000256" key="4">
    <source>
        <dbReference type="ARBA" id="ARBA00005524"/>
    </source>
</evidence>
<dbReference type="Gene3D" id="3.40.720.10">
    <property type="entry name" value="Alkaline Phosphatase, subunit A"/>
    <property type="match status" value="1"/>
</dbReference>
<keyword evidence="7" id="KW-0413">Isomerase</keyword>
<dbReference type="Gene3D" id="3.30.70.2130">
    <property type="entry name" value="Metalloenzyme domain"/>
    <property type="match status" value="1"/>
</dbReference>
<comment type="pathway">
    <text evidence="3">Carbohydrate degradation.</text>
</comment>
<evidence type="ECO:0000256" key="1">
    <source>
        <dbReference type="ARBA" id="ARBA00000370"/>
    </source>
</evidence>
<dbReference type="SUPFAM" id="SSF53649">
    <property type="entry name" value="Alkaline phosphatase-like"/>
    <property type="match status" value="1"/>
</dbReference>
<evidence type="ECO:0000313" key="7">
    <source>
        <dbReference type="EMBL" id="VAX06862.1"/>
    </source>
</evidence>
<sequence>MIHNLSPHYKGLVVILDGLGDRPNAMLHGRTPLEAARTPQLDRLAAVGICGMVDPLAPGIPVATHTGTGALLGLPPKEAALLARGPIDAAGIGLAIKPGDIAIRCNFATLQLTDGRLTIINRRAGRISAGTHELAAVLQDISVGDGITATLQPATHHRAVLRLSGKDLSANITDTDPDNNALTNMKLVSHAIDPNDSAALNTANALNLFMHEAHQRLTNHPINLKRAQQGLLPANGIITRGAGKLHKINNIINHLGLKAALIAGEGSVCGLGKLFGFTVVNEPGFTAMPNTDLSAKISAARLALRDHDLVFLHIKAPDICAHDLEPDEKRRCLEQVDEALLPLLSDNLVIGVSGDHSTDSTTGSHCADPVPSLIYYPTTRKDDCQYFNETSCMRGGLGRIPATGFLLTILDAMGALHNYRPEDRAFYLPS</sequence>
<dbReference type="PANTHER" id="PTHR31209">
    <property type="entry name" value="COFACTOR-INDEPENDENT PHOSPHOGLYCERATE MUTASE"/>
    <property type="match status" value="1"/>
</dbReference>
<accession>A0A3B1ASY6</accession>
<feature type="domain" description="Metalloenzyme" evidence="6">
    <location>
        <begin position="10"/>
        <end position="404"/>
    </location>
</feature>
<dbReference type="InterPro" id="IPR004456">
    <property type="entry name" value="Pglycerate_mutase_ApgM"/>
</dbReference>
<dbReference type="Pfam" id="PF01676">
    <property type="entry name" value="Metalloenzyme"/>
    <property type="match status" value="1"/>
</dbReference>
<reference evidence="7" key="1">
    <citation type="submission" date="2018-06" db="EMBL/GenBank/DDBJ databases">
        <authorList>
            <person name="Zhirakovskaya E."/>
        </authorList>
    </citation>
    <scope>NUCLEOTIDE SEQUENCE</scope>
</reference>
<organism evidence="7">
    <name type="scientific">hydrothermal vent metagenome</name>
    <dbReference type="NCBI Taxonomy" id="652676"/>
    <lineage>
        <taxon>unclassified sequences</taxon>
        <taxon>metagenomes</taxon>
        <taxon>ecological metagenomes</taxon>
    </lineage>
</organism>
<dbReference type="CDD" id="cd16011">
    <property type="entry name" value="iPGM_like"/>
    <property type="match status" value="1"/>
</dbReference>
<dbReference type="PIRSF" id="PIRSF006392">
    <property type="entry name" value="IPGAM_arch"/>
    <property type="match status" value="1"/>
</dbReference>
<dbReference type="PANTHER" id="PTHR31209:SF0">
    <property type="entry name" value="METALLOENZYME DOMAIN-CONTAINING PROTEIN"/>
    <property type="match status" value="1"/>
</dbReference>